<reference evidence="2" key="1">
    <citation type="submission" date="2014-09" db="EMBL/GenBank/DDBJ databases">
        <authorList>
            <person name="Mudge J."/>
            <person name="Ramaraj T."/>
            <person name="Lindquist I.E."/>
            <person name="Bharti A.K."/>
            <person name="Sundararajan A."/>
            <person name="Cameron C.T."/>
            <person name="Woodward J.E."/>
            <person name="May G.D."/>
            <person name="Brubaker C."/>
            <person name="Broadhvest J."/>
            <person name="Wilkins T.A."/>
        </authorList>
    </citation>
    <scope>NUCLEOTIDE SEQUENCE</scope>
    <source>
        <strain evidence="2">cv. AKA8401</strain>
    </source>
</reference>
<dbReference type="Proteomes" id="UP000032142">
    <property type="component" value="Unassembled WGS sequence"/>
</dbReference>
<evidence type="ECO:0000313" key="2">
    <source>
        <dbReference type="Proteomes" id="UP000032142"/>
    </source>
</evidence>
<keyword evidence="2" id="KW-1185">Reference proteome</keyword>
<evidence type="ECO:0000313" key="1">
    <source>
        <dbReference type="EMBL" id="KHG06199.1"/>
    </source>
</evidence>
<comment type="caution">
    <text evidence="1">The sequence shown here is derived from an EMBL/GenBank/DDBJ whole genome shotgun (WGS) entry which is preliminary data.</text>
</comment>
<gene>
    <name evidence="1" type="ORF">F383_32192</name>
</gene>
<dbReference type="AlphaFoldDB" id="A0A0B0N310"/>
<name>A0A0B0N310_GOSAR</name>
<dbReference type="EMBL" id="JRRC01446041">
    <property type="protein sequence ID" value="KHG06199.1"/>
    <property type="molecule type" value="Genomic_DNA"/>
</dbReference>
<protein>
    <submittedName>
        <fullName evidence="1">Uncharacterized protein</fullName>
    </submittedName>
</protein>
<accession>A0A0B0N310</accession>
<proteinExistence type="predicted"/>
<sequence>MPYFNIHIFKRYQKEVR</sequence>
<organism evidence="1 2">
    <name type="scientific">Gossypium arboreum</name>
    <name type="common">Tree cotton</name>
    <name type="synonym">Gossypium nanking</name>
    <dbReference type="NCBI Taxonomy" id="29729"/>
    <lineage>
        <taxon>Eukaryota</taxon>
        <taxon>Viridiplantae</taxon>
        <taxon>Streptophyta</taxon>
        <taxon>Embryophyta</taxon>
        <taxon>Tracheophyta</taxon>
        <taxon>Spermatophyta</taxon>
        <taxon>Magnoliopsida</taxon>
        <taxon>eudicotyledons</taxon>
        <taxon>Gunneridae</taxon>
        <taxon>Pentapetalae</taxon>
        <taxon>rosids</taxon>
        <taxon>malvids</taxon>
        <taxon>Malvales</taxon>
        <taxon>Malvaceae</taxon>
        <taxon>Malvoideae</taxon>
        <taxon>Gossypium</taxon>
    </lineage>
</organism>